<keyword evidence="1" id="KW-0489">Methyltransferase</keyword>
<dbReference type="Proteomes" id="UP000204221">
    <property type="component" value="Chromosome"/>
</dbReference>
<proteinExistence type="predicted"/>
<name>A0A221W563_9PSEU</name>
<reference evidence="1 2" key="1">
    <citation type="submission" date="2017-07" db="EMBL/GenBank/DDBJ databases">
        <title>Complete genome sequence of Actinoalloteichus hoggarensis DSM 45943, type strain of Actinoalloteichus hoggarensis.</title>
        <authorList>
            <person name="Ruckert C."/>
            <person name="Nouioui I."/>
            <person name="Willmese J."/>
            <person name="van Wezel G."/>
            <person name="Klenk H.-P."/>
            <person name="Kalinowski J."/>
            <person name="Zotchev S.B."/>
        </authorList>
    </citation>
    <scope>NUCLEOTIDE SEQUENCE [LARGE SCALE GENOMIC DNA]</scope>
    <source>
        <strain evidence="1 2">DSM 45943</strain>
    </source>
</reference>
<accession>A0A221W563</accession>
<organism evidence="1 2">
    <name type="scientific">Actinoalloteichus hoggarensis</name>
    <dbReference type="NCBI Taxonomy" id="1470176"/>
    <lineage>
        <taxon>Bacteria</taxon>
        <taxon>Bacillati</taxon>
        <taxon>Actinomycetota</taxon>
        <taxon>Actinomycetes</taxon>
        <taxon>Pseudonocardiales</taxon>
        <taxon>Pseudonocardiaceae</taxon>
        <taxon>Actinoalloteichus</taxon>
    </lineage>
</organism>
<dbReference type="Pfam" id="PF05050">
    <property type="entry name" value="Methyltransf_21"/>
    <property type="match status" value="1"/>
</dbReference>
<dbReference type="GO" id="GO:0008168">
    <property type="term" value="F:methyltransferase activity"/>
    <property type="evidence" value="ECO:0007669"/>
    <property type="project" value="UniProtKB-KW"/>
</dbReference>
<evidence type="ECO:0000313" key="1">
    <source>
        <dbReference type="EMBL" id="ASO20687.1"/>
    </source>
</evidence>
<keyword evidence="1" id="KW-0808">Transferase</keyword>
<dbReference type="Gene3D" id="3.40.50.150">
    <property type="entry name" value="Vaccinia Virus protein VP39"/>
    <property type="match status" value="1"/>
</dbReference>
<dbReference type="PANTHER" id="PTHR34203:SF15">
    <property type="entry name" value="SLL1173 PROTEIN"/>
    <property type="match status" value="1"/>
</dbReference>
<dbReference type="PANTHER" id="PTHR34203">
    <property type="entry name" value="METHYLTRANSFERASE, FKBM FAMILY PROTEIN"/>
    <property type="match status" value="1"/>
</dbReference>
<keyword evidence="2" id="KW-1185">Reference proteome</keyword>
<dbReference type="NCBIfam" id="TIGR01444">
    <property type="entry name" value="fkbM_fam"/>
    <property type="match status" value="1"/>
</dbReference>
<dbReference type="GO" id="GO:0032259">
    <property type="term" value="P:methylation"/>
    <property type="evidence" value="ECO:0007669"/>
    <property type="project" value="UniProtKB-KW"/>
</dbReference>
<dbReference type="InterPro" id="IPR029063">
    <property type="entry name" value="SAM-dependent_MTases_sf"/>
</dbReference>
<dbReference type="RefSeq" id="WP_093941975.1">
    <property type="nucleotide sequence ID" value="NZ_CP022521.1"/>
</dbReference>
<evidence type="ECO:0000313" key="2">
    <source>
        <dbReference type="Proteomes" id="UP000204221"/>
    </source>
</evidence>
<dbReference type="SUPFAM" id="SSF53335">
    <property type="entry name" value="S-adenosyl-L-methionine-dependent methyltransferases"/>
    <property type="match status" value="1"/>
</dbReference>
<dbReference type="KEGG" id="ahg:AHOG_15305"/>
<dbReference type="AlphaFoldDB" id="A0A221W563"/>
<dbReference type="InterPro" id="IPR006342">
    <property type="entry name" value="FkbM_mtfrase"/>
</dbReference>
<protein>
    <submittedName>
        <fullName evidence="1">31-O-demethyl-FK506 methyltransferase FkbM</fullName>
        <ecNumber evidence="1">2.1.1.-</ecNumber>
    </submittedName>
</protein>
<gene>
    <name evidence="1" type="primary">fkbM2</name>
    <name evidence="1" type="ORF">AHOG_15305</name>
</gene>
<dbReference type="EC" id="2.1.1.-" evidence="1"/>
<sequence length="260" mass="28029">MTGRPDVELVELELGGHDVVAVNAGEAVFLWNEFDGDSAYATAADGLPPGSTIIDVGAHIGLASIFFAGRVSEARILAFEPAWASSACLRCNLARHVPTATVFPTAVGRATGRAELSYHPFATATSTLYEDRADDERNQEAFLTNSGIEERYKQRFREQPVVTEQATVELTTVASIIDQHVDGEVGLLKIDVERAELDVIDGVRADQWPAIRRVAVEVHDIAGRLGVVVGRLATLGFRVDVTQARLFAGGSVYNVVAGRR</sequence>
<dbReference type="InterPro" id="IPR052514">
    <property type="entry name" value="SAM-dependent_MTase"/>
</dbReference>
<dbReference type="OrthoDB" id="424472at2"/>
<dbReference type="EMBL" id="CP022521">
    <property type="protein sequence ID" value="ASO20687.1"/>
    <property type="molecule type" value="Genomic_DNA"/>
</dbReference>